<dbReference type="PANTHER" id="PTHR21224">
    <property type="entry name" value="INTEGRATOR COMPLEX SUBUNIT 1"/>
    <property type="match status" value="1"/>
</dbReference>
<dbReference type="PANTHER" id="PTHR21224:SF1">
    <property type="entry name" value="INTEGRATOR COMPLEX SUBUNIT 1"/>
    <property type="match status" value="1"/>
</dbReference>
<feature type="non-terminal residue" evidence="2">
    <location>
        <position position="1"/>
    </location>
</feature>
<protein>
    <submittedName>
        <fullName evidence="2">Integrator complex subunit 1-like</fullName>
    </submittedName>
</protein>
<sequence length="143" mass="16093">KRREEFVLRLKSPELLSLVELILAESESRSTNPKETGCSVTQSRLPLLLSCCHGNMRRIQKVTEHLISSIQKWGKSSMGRRCQDLLLQMYLQLPELLVPRPETLLSCEGATDSSLCKVTLLWLGTEVWATESCGVFLCCSPQV</sequence>
<reference evidence="2" key="1">
    <citation type="submission" date="2025-08" db="UniProtKB">
        <authorList>
            <consortium name="RefSeq"/>
        </authorList>
    </citation>
    <scope>IDENTIFICATION</scope>
</reference>
<organism evidence="1 2">
    <name type="scientific">Notechis scutatus</name>
    <name type="common">mainland tiger snake</name>
    <dbReference type="NCBI Taxonomy" id="8663"/>
    <lineage>
        <taxon>Eukaryota</taxon>
        <taxon>Metazoa</taxon>
        <taxon>Chordata</taxon>
        <taxon>Craniata</taxon>
        <taxon>Vertebrata</taxon>
        <taxon>Euteleostomi</taxon>
        <taxon>Lepidosauria</taxon>
        <taxon>Squamata</taxon>
        <taxon>Bifurcata</taxon>
        <taxon>Unidentata</taxon>
        <taxon>Episquamata</taxon>
        <taxon>Toxicofera</taxon>
        <taxon>Serpentes</taxon>
        <taxon>Colubroidea</taxon>
        <taxon>Elapidae</taxon>
        <taxon>Hydrophiinae</taxon>
        <taxon>Notechis</taxon>
    </lineage>
</organism>
<dbReference type="GO" id="GO:0032039">
    <property type="term" value="C:integrator complex"/>
    <property type="evidence" value="ECO:0007669"/>
    <property type="project" value="InterPro"/>
</dbReference>
<name>A0A6J1W4A3_9SAUR</name>
<dbReference type="GeneID" id="113432169"/>
<dbReference type="KEGG" id="nss:113432169"/>
<accession>A0A6J1W4A3</accession>
<evidence type="ECO:0000313" key="2">
    <source>
        <dbReference type="RefSeq" id="XP_026550147.1"/>
    </source>
</evidence>
<gene>
    <name evidence="2" type="primary">LOC113432169</name>
</gene>
<evidence type="ECO:0000313" key="1">
    <source>
        <dbReference type="Proteomes" id="UP000504612"/>
    </source>
</evidence>
<proteinExistence type="predicted"/>
<dbReference type="InterPro" id="IPR038902">
    <property type="entry name" value="INTS1"/>
</dbReference>
<keyword evidence="1" id="KW-1185">Reference proteome</keyword>
<dbReference type="GO" id="GO:0034474">
    <property type="term" value="P:U2 snRNA 3'-end processing"/>
    <property type="evidence" value="ECO:0007669"/>
    <property type="project" value="InterPro"/>
</dbReference>
<dbReference type="AlphaFoldDB" id="A0A6J1W4A3"/>
<dbReference type="Proteomes" id="UP000504612">
    <property type="component" value="Unplaced"/>
</dbReference>
<dbReference type="RefSeq" id="XP_026550147.1">
    <property type="nucleotide sequence ID" value="XM_026694362.1"/>
</dbReference>